<evidence type="ECO:0000256" key="1">
    <source>
        <dbReference type="ARBA" id="ARBA00023002"/>
    </source>
</evidence>
<evidence type="ECO:0000256" key="2">
    <source>
        <dbReference type="ARBA" id="ARBA00023445"/>
    </source>
</evidence>
<dbReference type="Proteomes" id="UP000827549">
    <property type="component" value="Chromosome 5"/>
</dbReference>
<reference evidence="3" key="1">
    <citation type="submission" date="2023-10" db="EMBL/GenBank/DDBJ databases">
        <authorList>
            <person name="Noh H."/>
        </authorList>
    </citation>
    <scope>NUCLEOTIDE SEQUENCE</scope>
    <source>
        <strain evidence="3">DUCC4014</strain>
    </source>
</reference>
<name>A0AAF0YAR2_9TREE</name>
<dbReference type="PANTHER" id="PTHR10366">
    <property type="entry name" value="NAD DEPENDENT EPIMERASE/DEHYDRATASE"/>
    <property type="match status" value="1"/>
</dbReference>
<dbReference type="GeneID" id="87809865"/>
<dbReference type="PANTHER" id="PTHR10366:SF564">
    <property type="entry name" value="STEROL-4-ALPHA-CARBOXYLATE 3-DEHYDROGENASE, DECARBOXYLATING"/>
    <property type="match status" value="1"/>
</dbReference>
<dbReference type="SUPFAM" id="SSF51735">
    <property type="entry name" value="NAD(P)-binding Rossmann-fold domains"/>
    <property type="match status" value="1"/>
</dbReference>
<organism evidence="3 4">
    <name type="scientific">Vanrija pseudolonga</name>
    <dbReference type="NCBI Taxonomy" id="143232"/>
    <lineage>
        <taxon>Eukaryota</taxon>
        <taxon>Fungi</taxon>
        <taxon>Dikarya</taxon>
        <taxon>Basidiomycota</taxon>
        <taxon>Agaricomycotina</taxon>
        <taxon>Tremellomycetes</taxon>
        <taxon>Trichosporonales</taxon>
        <taxon>Trichosporonaceae</taxon>
        <taxon>Vanrija</taxon>
    </lineage>
</organism>
<dbReference type="EMBL" id="CP086718">
    <property type="protein sequence ID" value="WOO83170.1"/>
    <property type="molecule type" value="Genomic_DNA"/>
</dbReference>
<accession>A0AAF0YAR2</accession>
<comment type="similarity">
    <text evidence="2">Belongs to the NAD(P)-dependent epimerase/dehydratase family. Dihydroflavonol-4-reductase subfamily.</text>
</comment>
<dbReference type="RefSeq" id="XP_062629196.1">
    <property type="nucleotide sequence ID" value="XM_062773213.1"/>
</dbReference>
<keyword evidence="4" id="KW-1185">Reference proteome</keyword>
<evidence type="ECO:0000313" key="3">
    <source>
        <dbReference type="EMBL" id="WOO83170.1"/>
    </source>
</evidence>
<dbReference type="InterPro" id="IPR050425">
    <property type="entry name" value="NAD(P)_dehydrat-like"/>
</dbReference>
<sequence>MQVSNTLTLLMPTVWNTEDVDACERDGAAASGFAKYHASKTLAEKAFWDYFQSDPRAFDGVTILPTVIMGPFQQYTPEGADPSGSAGFLKWLLSPGLPPATNSQSVYNLVDPRDVAHGMVLALTKEKATGNRYVLSAGPHKYPDAKPNTTPEFLQSLQSTAIVYDGSKITRELGLRYRPKLETIRDTMAAF</sequence>
<keyword evidence="1" id="KW-0560">Oxidoreductase</keyword>
<protein>
    <submittedName>
        <fullName evidence="3">NADPH-dependent aldehyde reductase ARI1</fullName>
    </submittedName>
</protein>
<evidence type="ECO:0000313" key="4">
    <source>
        <dbReference type="Proteomes" id="UP000827549"/>
    </source>
</evidence>
<gene>
    <name evidence="3" type="primary">ARI1_1</name>
    <name evidence="3" type="ORF">LOC62_05G006689</name>
</gene>
<dbReference type="Gene3D" id="3.40.50.720">
    <property type="entry name" value="NAD(P)-binding Rossmann-like Domain"/>
    <property type="match status" value="1"/>
</dbReference>
<proteinExistence type="inferred from homology"/>
<dbReference type="InterPro" id="IPR036291">
    <property type="entry name" value="NAD(P)-bd_dom_sf"/>
</dbReference>
<dbReference type="GO" id="GO:0016616">
    <property type="term" value="F:oxidoreductase activity, acting on the CH-OH group of donors, NAD or NADP as acceptor"/>
    <property type="evidence" value="ECO:0007669"/>
    <property type="project" value="TreeGrafter"/>
</dbReference>
<dbReference type="AlphaFoldDB" id="A0AAF0YAR2"/>